<dbReference type="InterPro" id="IPR011009">
    <property type="entry name" value="Kinase-like_dom_sf"/>
</dbReference>
<evidence type="ECO:0000313" key="7">
    <source>
        <dbReference type="Proteomes" id="UP000629870"/>
    </source>
</evidence>
<dbReference type="PROSITE" id="PS50011">
    <property type="entry name" value="PROTEIN_KINASE_DOM"/>
    <property type="match status" value="1"/>
</dbReference>
<keyword evidence="7" id="KW-1185">Reference proteome</keyword>
<comment type="similarity">
    <text evidence="1">Belongs to the protein kinase superfamily. ADCK protein kinase family.</text>
</comment>
<gene>
    <name evidence="5" type="ORF">FHR04_19525</name>
    <name evidence="4" type="ORF">HNQ04_004060</name>
</gene>
<comment type="caution">
    <text evidence="5">The sequence shown here is derived from an EMBL/GenBank/DDBJ whole genome shotgun (WGS) entry which is preliminary data.</text>
</comment>
<keyword evidence="2" id="KW-0812">Transmembrane</keyword>
<dbReference type="PANTHER" id="PTHR10566:SF113">
    <property type="entry name" value="PROTEIN ACTIVITY OF BC1 COMPLEX KINASE 7, CHLOROPLASTIC"/>
    <property type="match status" value="1"/>
</dbReference>
<protein>
    <submittedName>
        <fullName evidence="5">AarF/ABC1/UbiB kinase family protein</fullName>
    </submittedName>
    <submittedName>
        <fullName evidence="4">Ubiquinone biosynthesis protein</fullName>
    </submittedName>
</protein>
<name>A0A5C4XMQ1_9DEIO</name>
<feature type="transmembrane region" description="Helical" evidence="2">
    <location>
        <begin position="624"/>
        <end position="648"/>
    </location>
</feature>
<dbReference type="InterPro" id="IPR000719">
    <property type="entry name" value="Prot_kinase_dom"/>
</dbReference>
<keyword evidence="2" id="KW-1133">Transmembrane helix</keyword>
<feature type="transmembrane region" description="Helical" evidence="2">
    <location>
        <begin position="40"/>
        <end position="60"/>
    </location>
</feature>
<evidence type="ECO:0000313" key="4">
    <source>
        <dbReference type="EMBL" id="MBB6018779.1"/>
    </source>
</evidence>
<feature type="domain" description="Protein kinase" evidence="3">
    <location>
        <begin position="217"/>
        <end position="551"/>
    </location>
</feature>
<feature type="transmembrane region" description="Helical" evidence="2">
    <location>
        <begin position="66"/>
        <end position="87"/>
    </location>
</feature>
<evidence type="ECO:0000256" key="1">
    <source>
        <dbReference type="ARBA" id="ARBA00009670"/>
    </source>
</evidence>
<dbReference type="AlphaFoldDB" id="A0A5C4XMQ1"/>
<dbReference type="PANTHER" id="PTHR10566">
    <property type="entry name" value="CHAPERONE-ACTIVITY OF BC1 COMPLEX CABC1 -RELATED"/>
    <property type="match status" value="1"/>
</dbReference>
<dbReference type="InterPro" id="IPR004147">
    <property type="entry name" value="ABC1_dom"/>
</dbReference>
<dbReference type="OrthoDB" id="9795390at2"/>
<dbReference type="Proteomes" id="UP000629870">
    <property type="component" value="Unassembled WGS sequence"/>
</dbReference>
<dbReference type="Pfam" id="PF03109">
    <property type="entry name" value="ABC1"/>
    <property type="match status" value="1"/>
</dbReference>
<dbReference type="Proteomes" id="UP000313988">
    <property type="component" value="Unassembled WGS sequence"/>
</dbReference>
<keyword evidence="5" id="KW-0418">Kinase</keyword>
<dbReference type="CDD" id="cd05121">
    <property type="entry name" value="ABC1_ADCK3-like"/>
    <property type="match status" value="1"/>
</dbReference>
<dbReference type="Gene3D" id="1.10.510.10">
    <property type="entry name" value="Transferase(Phosphotransferase) domain 1"/>
    <property type="match status" value="1"/>
</dbReference>
<evidence type="ECO:0000313" key="5">
    <source>
        <dbReference type="EMBL" id="TNM64702.1"/>
    </source>
</evidence>
<proteinExistence type="inferred from homology"/>
<dbReference type="GO" id="GO:0004672">
    <property type="term" value="F:protein kinase activity"/>
    <property type="evidence" value="ECO:0007669"/>
    <property type="project" value="InterPro"/>
</dbReference>
<reference evidence="5 6" key="1">
    <citation type="submission" date="2019-06" db="EMBL/GenBank/DDBJ databases">
        <title>Genome sequence of Deinococcus radiopugnans ATCC 19172.</title>
        <authorList>
            <person name="Maclea K.S."/>
            <person name="Maynard C.R."/>
        </authorList>
    </citation>
    <scope>NUCLEOTIDE SEQUENCE [LARGE SCALE GENOMIC DNA]</scope>
    <source>
        <strain evidence="5 6">ATCC 19172</strain>
    </source>
</reference>
<reference evidence="4 7" key="2">
    <citation type="submission" date="2020-08" db="EMBL/GenBank/DDBJ databases">
        <title>Genomic Encyclopedia of Type Strains, Phase IV (KMG-IV): sequencing the most valuable type-strain genomes for metagenomic binning, comparative biology and taxonomic classification.</title>
        <authorList>
            <person name="Goeker M."/>
        </authorList>
    </citation>
    <scope>NUCLEOTIDE SEQUENCE [LARGE SCALE GENOMIC DNA]</scope>
    <source>
        <strain evidence="4 7">DSM 12027</strain>
    </source>
</reference>
<dbReference type="InterPro" id="IPR050154">
    <property type="entry name" value="UbiB_kinase"/>
</dbReference>
<sequence length="650" mass="71040">MTLDNWLIIVGMVALLGVSLALISVALGRFIGLQIGAGRVALALLVGLALQFVFETQVVWGSEHHSLLLLSLQFGILVLVTMLFLVVSELVVPQGSLPPVGQWPKEVRGAWARFRRTRTLLGVAGRRGLNPLSARTRAAFRRHPDGQAQQVRLALQEGGVTFVKLGQVLSTRADLLPAPYLRELAQLQQQVAPAPWSEIQDVLESELEGPLEQFFADFDPEPLAAASIGQVHRAVLRNGQRVVAKVQRPGIRPVVERDLDIAERLGQMLETRTDWGRKMGTAALTASFADALREELDFTVEARNMTALERAMEAHPPAQRLTVPQHEPALTTPRVLVMQELDGVTLSDGGAVAELTIDGRARAARQIFTSVLRQITVDGVFHADPHPGNIMLLRDGNLGLIDMGSVGRIDRELQAGLQQIILAVEYAEPQQLTDALLQTLGRPEHLDEPRLRRALGRFIVTRLQQGERADIAMFSDLLQIVTAHGLHVPAELAAAFRAIATLEGTLALLDPGFDIVAEARQVASAQLKEELAPQNVRRALERELVAALPMLRRLPRHVDQLASALGEGRLSVNVRLFSDARDQAVVGEWLRQVLLAFLAAVLGLIAVGLLALPGGPRLSDALTLYQLLAYNAGLVSTIMVLRVLFVLFRR</sequence>
<dbReference type="SUPFAM" id="SSF56112">
    <property type="entry name" value="Protein kinase-like (PK-like)"/>
    <property type="match status" value="1"/>
</dbReference>
<dbReference type="EMBL" id="VDMO01000039">
    <property type="protein sequence ID" value="TNM64702.1"/>
    <property type="molecule type" value="Genomic_DNA"/>
</dbReference>
<evidence type="ECO:0000313" key="6">
    <source>
        <dbReference type="Proteomes" id="UP000313988"/>
    </source>
</evidence>
<keyword evidence="5" id="KW-0808">Transferase</keyword>
<evidence type="ECO:0000259" key="3">
    <source>
        <dbReference type="PROSITE" id="PS50011"/>
    </source>
</evidence>
<dbReference type="RefSeq" id="WP_139404862.1">
    <property type="nucleotide sequence ID" value="NZ_JACHEW010000042.1"/>
</dbReference>
<feature type="transmembrane region" description="Helical" evidence="2">
    <location>
        <begin position="593"/>
        <end position="612"/>
    </location>
</feature>
<keyword evidence="2" id="KW-0472">Membrane</keyword>
<keyword evidence="4" id="KW-0830">Ubiquinone</keyword>
<feature type="transmembrane region" description="Helical" evidence="2">
    <location>
        <begin position="6"/>
        <end position="28"/>
    </location>
</feature>
<evidence type="ECO:0000256" key="2">
    <source>
        <dbReference type="SAM" id="Phobius"/>
    </source>
</evidence>
<dbReference type="GO" id="GO:0005524">
    <property type="term" value="F:ATP binding"/>
    <property type="evidence" value="ECO:0007669"/>
    <property type="project" value="InterPro"/>
</dbReference>
<accession>A0A5C4XMQ1</accession>
<organism evidence="5 6">
    <name type="scientific">Deinococcus radiopugnans ATCC 19172</name>
    <dbReference type="NCBI Taxonomy" id="585398"/>
    <lineage>
        <taxon>Bacteria</taxon>
        <taxon>Thermotogati</taxon>
        <taxon>Deinococcota</taxon>
        <taxon>Deinococci</taxon>
        <taxon>Deinococcales</taxon>
        <taxon>Deinococcaceae</taxon>
        <taxon>Deinococcus</taxon>
    </lineage>
</organism>
<dbReference type="EMBL" id="JACHEW010000042">
    <property type="protein sequence ID" value="MBB6018779.1"/>
    <property type="molecule type" value="Genomic_DNA"/>
</dbReference>